<accession>A0A1N7J1X0</accession>
<organism evidence="1 2">
    <name type="scientific">Corynebacterium appendicis CIP 107643</name>
    <dbReference type="NCBI Taxonomy" id="1161099"/>
    <lineage>
        <taxon>Bacteria</taxon>
        <taxon>Bacillati</taxon>
        <taxon>Actinomycetota</taxon>
        <taxon>Actinomycetes</taxon>
        <taxon>Mycobacteriales</taxon>
        <taxon>Corynebacteriaceae</taxon>
        <taxon>Corynebacterium</taxon>
    </lineage>
</organism>
<dbReference type="STRING" id="1161099.SAMN05444817_103156"/>
<sequence>MNVKCGLGVTYVAFLLFGGFTQSLQVYGYFGRYDQNGKPQETL</sequence>
<evidence type="ECO:0000313" key="2">
    <source>
        <dbReference type="Proteomes" id="UP000186292"/>
    </source>
</evidence>
<keyword evidence="2" id="KW-1185">Reference proteome</keyword>
<name>A0A1N7J1X0_9CORY</name>
<gene>
    <name evidence="1" type="ORF">SAMN05444817_103156</name>
</gene>
<dbReference type="Proteomes" id="UP000186292">
    <property type="component" value="Unassembled WGS sequence"/>
</dbReference>
<proteinExistence type="predicted"/>
<protein>
    <submittedName>
        <fullName evidence="1">Uncharacterized protein</fullName>
    </submittedName>
</protein>
<evidence type="ECO:0000313" key="1">
    <source>
        <dbReference type="EMBL" id="SIS43299.1"/>
    </source>
</evidence>
<dbReference type="EMBL" id="FTOF01000003">
    <property type="protein sequence ID" value="SIS43299.1"/>
    <property type="molecule type" value="Genomic_DNA"/>
</dbReference>
<reference evidence="2" key="1">
    <citation type="submission" date="2017-01" db="EMBL/GenBank/DDBJ databases">
        <authorList>
            <person name="Varghese N."/>
            <person name="Submissions S."/>
        </authorList>
    </citation>
    <scope>NUCLEOTIDE SEQUENCE [LARGE SCALE GENOMIC DNA]</scope>
    <source>
        <strain evidence="2">DSM 44531</strain>
    </source>
</reference>
<dbReference type="AlphaFoldDB" id="A0A1N7J1X0"/>